<reference evidence="2 3" key="1">
    <citation type="journal article" date="2019" name="Int. J. Syst. Evol. Microbiol.">
        <title>The Global Catalogue of Microorganisms (GCM) 10K type strain sequencing project: providing services to taxonomists for standard genome sequencing and annotation.</title>
        <authorList>
            <consortium name="The Broad Institute Genomics Platform"/>
            <consortium name="The Broad Institute Genome Sequencing Center for Infectious Disease"/>
            <person name="Wu L."/>
            <person name="Ma J."/>
        </authorList>
    </citation>
    <scope>NUCLEOTIDE SEQUENCE [LARGE SCALE GENOMIC DNA]</scope>
    <source>
        <strain evidence="2 3">JCM 16328</strain>
    </source>
</reference>
<evidence type="ECO:0000256" key="1">
    <source>
        <dbReference type="SAM" id="MobiDB-lite"/>
    </source>
</evidence>
<organism evidence="2 3">
    <name type="scientific">Natronoarchaeum mannanilyticum</name>
    <dbReference type="NCBI Taxonomy" id="926360"/>
    <lineage>
        <taxon>Archaea</taxon>
        <taxon>Methanobacteriati</taxon>
        <taxon>Methanobacteriota</taxon>
        <taxon>Stenosarchaea group</taxon>
        <taxon>Halobacteria</taxon>
        <taxon>Halobacteriales</taxon>
        <taxon>Natronoarchaeaceae</taxon>
    </lineage>
</organism>
<protein>
    <recommendedName>
        <fullName evidence="4">Twin-arginine translocation signal domain-containing protein</fullName>
    </recommendedName>
</protein>
<evidence type="ECO:0000313" key="3">
    <source>
        <dbReference type="Proteomes" id="UP001500420"/>
    </source>
</evidence>
<dbReference type="InterPro" id="IPR019546">
    <property type="entry name" value="TAT_signal_bac_arc"/>
</dbReference>
<dbReference type="PROSITE" id="PS51257">
    <property type="entry name" value="PROKAR_LIPOPROTEIN"/>
    <property type="match status" value="1"/>
</dbReference>
<feature type="region of interest" description="Disordered" evidence="1">
    <location>
        <begin position="78"/>
        <end position="108"/>
    </location>
</feature>
<dbReference type="RefSeq" id="WP_343773141.1">
    <property type="nucleotide sequence ID" value="NZ_BAAADV010000001.1"/>
</dbReference>
<dbReference type="AlphaFoldDB" id="A0AAV3T7N3"/>
<sequence>MTARIPHDDAQPSRRSFLAASGTAVLAASAGCTAVVDFIGDRLLEEVNVFNETNRRVGGSITVVDPAGDTVLDETFDLAASDDEDGSGSGNESSSEDEQSTAVYDDVWTESGSYEVTVELPDTEIDGQSQASGTVTIDDTDEEMLAVALGSGEVDEPIGFRVGESLSDFAD</sequence>
<evidence type="ECO:0008006" key="4">
    <source>
        <dbReference type="Google" id="ProtNLM"/>
    </source>
</evidence>
<accession>A0AAV3T7N3</accession>
<dbReference type="PROSITE" id="PS51318">
    <property type="entry name" value="TAT"/>
    <property type="match status" value="1"/>
</dbReference>
<dbReference type="Proteomes" id="UP001500420">
    <property type="component" value="Unassembled WGS sequence"/>
</dbReference>
<keyword evidence="3" id="KW-1185">Reference proteome</keyword>
<evidence type="ECO:0000313" key="2">
    <source>
        <dbReference type="EMBL" id="GAA0668777.1"/>
    </source>
</evidence>
<proteinExistence type="predicted"/>
<name>A0AAV3T7N3_9EURY</name>
<dbReference type="EMBL" id="BAAADV010000001">
    <property type="protein sequence ID" value="GAA0668777.1"/>
    <property type="molecule type" value="Genomic_DNA"/>
</dbReference>
<dbReference type="InterPro" id="IPR006311">
    <property type="entry name" value="TAT_signal"/>
</dbReference>
<comment type="caution">
    <text evidence="2">The sequence shown here is derived from an EMBL/GenBank/DDBJ whole genome shotgun (WGS) entry which is preliminary data.</text>
</comment>
<dbReference type="NCBIfam" id="TIGR01409">
    <property type="entry name" value="TAT_signal_seq"/>
    <property type="match status" value="1"/>
</dbReference>
<gene>
    <name evidence="2" type="ORF">GCM10009020_13290</name>
</gene>